<comment type="caution">
    <text evidence="1">The sequence shown here is derived from an EMBL/GenBank/DDBJ whole genome shotgun (WGS) entry which is preliminary data.</text>
</comment>
<dbReference type="EMBL" id="JAIQCV010000012">
    <property type="protein sequence ID" value="KAH1038548.1"/>
    <property type="molecule type" value="Genomic_DNA"/>
</dbReference>
<accession>A0A9D3ZID7</accession>
<evidence type="ECO:0008006" key="3">
    <source>
        <dbReference type="Google" id="ProtNLM"/>
    </source>
</evidence>
<evidence type="ECO:0000313" key="2">
    <source>
        <dbReference type="Proteomes" id="UP000828251"/>
    </source>
</evidence>
<dbReference type="AlphaFoldDB" id="A0A9D3ZID7"/>
<dbReference type="OrthoDB" id="10577099at2759"/>
<keyword evidence="2" id="KW-1185">Reference proteome</keyword>
<proteinExistence type="predicted"/>
<dbReference type="Proteomes" id="UP000828251">
    <property type="component" value="Unassembled WGS sequence"/>
</dbReference>
<sequence length="95" mass="11151">MGQQFDPNINHTLLVLISKKFDAESIQQYRPINLCNVLYKVITNTIVIWLRQVMQTMVKQNQSSFISSQNISDNIIIAQEAIHTMKTRVRRDCWQ</sequence>
<name>A0A9D3ZID7_9ROSI</name>
<evidence type="ECO:0000313" key="1">
    <source>
        <dbReference type="EMBL" id="KAH1038548.1"/>
    </source>
</evidence>
<gene>
    <name evidence="1" type="ORF">J1N35_040291</name>
</gene>
<protein>
    <recommendedName>
        <fullName evidence="3">Reverse transcriptase domain-containing protein</fullName>
    </recommendedName>
</protein>
<dbReference type="InterPro" id="IPR052343">
    <property type="entry name" value="Retrotransposon-Effector_Assoc"/>
</dbReference>
<reference evidence="1 2" key="1">
    <citation type="journal article" date="2021" name="Plant Biotechnol. J.">
        <title>Multi-omics assisted identification of the key and species-specific regulatory components of drought-tolerant mechanisms in Gossypium stocksii.</title>
        <authorList>
            <person name="Yu D."/>
            <person name="Ke L."/>
            <person name="Zhang D."/>
            <person name="Wu Y."/>
            <person name="Sun Y."/>
            <person name="Mei J."/>
            <person name="Sun J."/>
            <person name="Sun Y."/>
        </authorList>
    </citation>
    <scope>NUCLEOTIDE SEQUENCE [LARGE SCALE GENOMIC DNA]</scope>
    <source>
        <strain evidence="2">cv. E1</strain>
        <tissue evidence="1">Leaf</tissue>
    </source>
</reference>
<dbReference type="PANTHER" id="PTHR46890:SF48">
    <property type="entry name" value="RNA-DIRECTED DNA POLYMERASE"/>
    <property type="match status" value="1"/>
</dbReference>
<organism evidence="1 2">
    <name type="scientific">Gossypium stocksii</name>
    <dbReference type="NCBI Taxonomy" id="47602"/>
    <lineage>
        <taxon>Eukaryota</taxon>
        <taxon>Viridiplantae</taxon>
        <taxon>Streptophyta</taxon>
        <taxon>Embryophyta</taxon>
        <taxon>Tracheophyta</taxon>
        <taxon>Spermatophyta</taxon>
        <taxon>Magnoliopsida</taxon>
        <taxon>eudicotyledons</taxon>
        <taxon>Gunneridae</taxon>
        <taxon>Pentapetalae</taxon>
        <taxon>rosids</taxon>
        <taxon>malvids</taxon>
        <taxon>Malvales</taxon>
        <taxon>Malvaceae</taxon>
        <taxon>Malvoideae</taxon>
        <taxon>Gossypium</taxon>
    </lineage>
</organism>
<dbReference type="PANTHER" id="PTHR46890">
    <property type="entry name" value="NON-LTR RETROLELEMENT REVERSE TRANSCRIPTASE-LIKE PROTEIN-RELATED"/>
    <property type="match status" value="1"/>
</dbReference>